<keyword evidence="5" id="KW-1185">Reference proteome</keyword>
<organism evidence="4 5">
    <name type="scientific">Sinorhizobium mexicanum</name>
    <dbReference type="NCBI Taxonomy" id="375549"/>
    <lineage>
        <taxon>Bacteria</taxon>
        <taxon>Pseudomonadati</taxon>
        <taxon>Pseudomonadota</taxon>
        <taxon>Alphaproteobacteria</taxon>
        <taxon>Hyphomicrobiales</taxon>
        <taxon>Rhizobiaceae</taxon>
        <taxon>Sinorhizobium/Ensifer group</taxon>
        <taxon>Sinorhizobium</taxon>
    </lineage>
</organism>
<keyword evidence="1 2" id="KW-0238">DNA-binding</keyword>
<dbReference type="SUPFAM" id="SSF48498">
    <property type="entry name" value="Tetracyclin repressor-like, C-terminal domain"/>
    <property type="match status" value="1"/>
</dbReference>
<evidence type="ECO:0000259" key="3">
    <source>
        <dbReference type="PROSITE" id="PS50977"/>
    </source>
</evidence>
<dbReference type="KEGG" id="emx:FKV68_27035"/>
<dbReference type="PROSITE" id="PS50977">
    <property type="entry name" value="HTH_TETR_2"/>
    <property type="match status" value="1"/>
</dbReference>
<keyword evidence="4" id="KW-0614">Plasmid</keyword>
<dbReference type="InterPro" id="IPR001647">
    <property type="entry name" value="HTH_TetR"/>
</dbReference>
<accession>A0A859QMA4</accession>
<dbReference type="PANTHER" id="PTHR30328">
    <property type="entry name" value="TRANSCRIPTIONAL REPRESSOR"/>
    <property type="match status" value="1"/>
</dbReference>
<dbReference type="InterPro" id="IPR036271">
    <property type="entry name" value="Tet_transcr_reg_TetR-rel_C_sf"/>
</dbReference>
<dbReference type="GO" id="GO:0003677">
    <property type="term" value="F:DNA binding"/>
    <property type="evidence" value="ECO:0007669"/>
    <property type="project" value="UniProtKB-UniRule"/>
</dbReference>
<dbReference type="InterPro" id="IPR050109">
    <property type="entry name" value="HTH-type_TetR-like_transc_reg"/>
</dbReference>
<dbReference type="InterPro" id="IPR041474">
    <property type="entry name" value="NicS_C"/>
</dbReference>
<feature type="DNA-binding region" description="H-T-H motif" evidence="2">
    <location>
        <begin position="5"/>
        <end position="24"/>
    </location>
</feature>
<dbReference type="Proteomes" id="UP000510721">
    <property type="component" value="Plasmid pEmeITTGR7c"/>
</dbReference>
<evidence type="ECO:0000256" key="1">
    <source>
        <dbReference type="ARBA" id="ARBA00023125"/>
    </source>
</evidence>
<sequence>MGGARIDNIARRSGSNKRMIYHYFGDKEGLYAEVLDHAFARMRSAEQSLDFDLLTPMEGVEKIARFIWQYFLTNPEILSLLGTENLHQARFLDRSSNGKLLNHQLVRKLQALIRHGQADGVMKGDIDALKVFLTMLSMSFFYLSNRYTLSTMFNKDLEQEDVLARWEDHIVHVVSQSLR</sequence>
<reference evidence="4 5" key="1">
    <citation type="submission" date="2019-06" db="EMBL/GenBank/DDBJ databases">
        <title>Complete genome sequence of Ensifer mexicanus ITTG R7 isolated from nodules of Acacia angustissima (Mill.) Kuntze.</title>
        <authorList>
            <person name="Rincon-Rosales R."/>
            <person name="Rogel M.A."/>
            <person name="Guerrero G."/>
            <person name="Rincon-Molina C.I."/>
            <person name="Lopez-Lopez A."/>
            <person name="Martinez-Romero E."/>
        </authorList>
    </citation>
    <scope>NUCLEOTIDE SEQUENCE [LARGE SCALE GENOMIC DNA]</scope>
    <source>
        <strain evidence="4 5">ITTG R7</strain>
        <plasmid evidence="5">pemeittgr7c</plasmid>
    </source>
</reference>
<feature type="domain" description="HTH tetR-type" evidence="3">
    <location>
        <begin position="1"/>
        <end position="42"/>
    </location>
</feature>
<evidence type="ECO:0000313" key="5">
    <source>
        <dbReference type="Proteomes" id="UP000510721"/>
    </source>
</evidence>
<gene>
    <name evidence="4" type="ORF">FKV68_27035</name>
</gene>
<dbReference type="AlphaFoldDB" id="A0A859QMA4"/>
<dbReference type="Gene3D" id="1.10.357.10">
    <property type="entry name" value="Tetracycline Repressor, domain 2"/>
    <property type="match status" value="1"/>
</dbReference>
<dbReference type="Pfam" id="PF00440">
    <property type="entry name" value="TetR_N"/>
    <property type="match status" value="1"/>
</dbReference>
<protein>
    <submittedName>
        <fullName evidence="4">TetR/AcrR family transcriptional regulator</fullName>
    </submittedName>
</protein>
<name>A0A859QMA4_9HYPH</name>
<geneLocation type="plasmid" evidence="5">
    <name>pemeittgr7c</name>
</geneLocation>
<evidence type="ECO:0000313" key="4">
    <source>
        <dbReference type="EMBL" id="QLL66224.1"/>
    </source>
</evidence>
<dbReference type="InterPro" id="IPR009057">
    <property type="entry name" value="Homeodomain-like_sf"/>
</dbReference>
<dbReference type="EMBL" id="CP041241">
    <property type="protein sequence ID" value="QLL66224.1"/>
    <property type="molecule type" value="Genomic_DNA"/>
</dbReference>
<dbReference type="PANTHER" id="PTHR30328:SF54">
    <property type="entry name" value="HTH-TYPE TRANSCRIPTIONAL REPRESSOR SCO4008"/>
    <property type="match status" value="1"/>
</dbReference>
<evidence type="ECO:0000256" key="2">
    <source>
        <dbReference type="PROSITE-ProRule" id="PRU00335"/>
    </source>
</evidence>
<dbReference type="SUPFAM" id="SSF46689">
    <property type="entry name" value="Homeodomain-like"/>
    <property type="match status" value="1"/>
</dbReference>
<dbReference type="Pfam" id="PF17938">
    <property type="entry name" value="TetR_C_29"/>
    <property type="match status" value="1"/>
</dbReference>
<proteinExistence type="predicted"/>